<evidence type="ECO:0000256" key="1">
    <source>
        <dbReference type="SAM" id="Phobius"/>
    </source>
</evidence>
<dbReference type="Proteomes" id="UP001645039">
    <property type="component" value="Unassembled WGS sequence"/>
</dbReference>
<keyword evidence="1" id="KW-0472">Membrane</keyword>
<gene>
    <name evidence="3" type="ORF">EI168_04545</name>
</gene>
<dbReference type="PROSITE" id="PS51257">
    <property type="entry name" value="PROKAR_LIPOPROTEIN"/>
    <property type="match status" value="1"/>
</dbReference>
<name>A0ABR9EZU9_9GAMM</name>
<feature type="transmembrane region" description="Helical" evidence="1">
    <location>
        <begin position="98"/>
        <end position="115"/>
    </location>
</feature>
<proteinExistence type="predicted"/>
<evidence type="ECO:0000259" key="2">
    <source>
        <dbReference type="Pfam" id="PF07331"/>
    </source>
</evidence>
<dbReference type="InterPro" id="IPR009936">
    <property type="entry name" value="DUF1468"/>
</dbReference>
<feature type="transmembrane region" description="Helical" evidence="1">
    <location>
        <begin position="120"/>
        <end position="138"/>
    </location>
</feature>
<accession>A0ABR9EZU9</accession>
<dbReference type="EMBL" id="RRZD01000003">
    <property type="protein sequence ID" value="MBE0399379.1"/>
    <property type="molecule type" value="Genomic_DNA"/>
</dbReference>
<keyword evidence="1" id="KW-1133">Transmembrane helix</keyword>
<evidence type="ECO:0000313" key="4">
    <source>
        <dbReference type="Proteomes" id="UP001645039"/>
    </source>
</evidence>
<evidence type="ECO:0000313" key="3">
    <source>
        <dbReference type="EMBL" id="MBE0399379.1"/>
    </source>
</evidence>
<dbReference type="Pfam" id="PF07331">
    <property type="entry name" value="TctB"/>
    <property type="match status" value="1"/>
</dbReference>
<keyword evidence="1" id="KW-0812">Transmembrane</keyword>
<keyword evidence="4" id="KW-1185">Reference proteome</keyword>
<comment type="caution">
    <text evidence="3">The sequence shown here is derived from an EMBL/GenBank/DDBJ whole genome shotgun (WGS) entry which is preliminary data.</text>
</comment>
<feature type="transmembrane region" description="Helical" evidence="1">
    <location>
        <begin position="72"/>
        <end position="92"/>
    </location>
</feature>
<reference evidence="3 4" key="1">
    <citation type="submission" date="2020-07" db="EMBL/GenBank/DDBJ databases">
        <title>Halophilic bacteria isolated from french cheeses.</title>
        <authorList>
            <person name="Kothe C.I."/>
            <person name="Farah-Kraiem B."/>
            <person name="Renault P."/>
            <person name="Dridi B."/>
        </authorList>
    </citation>
    <scope>NUCLEOTIDE SEQUENCE [LARGE SCALE GENOMIC DNA]</scope>
    <source>
        <strain evidence="3 4">FME1</strain>
    </source>
</reference>
<feature type="domain" description="DUF1468" evidence="2">
    <location>
        <begin position="7"/>
        <end position="146"/>
    </location>
</feature>
<dbReference type="RefSeq" id="WP_192535949.1">
    <property type="nucleotide sequence ID" value="NZ_RRZD01000003.1"/>
</dbReference>
<organism evidence="3 4">
    <name type="scientific">Halomonas casei</name>
    <dbReference type="NCBI Taxonomy" id="2742613"/>
    <lineage>
        <taxon>Bacteria</taxon>
        <taxon>Pseudomonadati</taxon>
        <taxon>Pseudomonadota</taxon>
        <taxon>Gammaproteobacteria</taxon>
        <taxon>Oceanospirillales</taxon>
        <taxon>Halomonadaceae</taxon>
        <taxon>Halomonas</taxon>
    </lineage>
</organism>
<sequence>MRIHDFILGLLTVLLGCITVWLSKDFPSLPRQDYGAGTFPTLVAILLIAMGLILCLRGWIRRGPLIIWQDAIPIGHVLFCIMAVVVAVTGYILLEPVLGFPIVSLVMLTVLIGIFTKGRWWLAISVATVATLIIWLTFAELLLVPLSLGILEEVIY</sequence>
<feature type="transmembrane region" description="Helical" evidence="1">
    <location>
        <begin position="38"/>
        <end position="60"/>
    </location>
</feature>
<protein>
    <submittedName>
        <fullName evidence="3">Tripartite tricarboxylate transporter TctB family protein</fullName>
    </submittedName>
</protein>